<evidence type="ECO:0000256" key="3">
    <source>
        <dbReference type="ARBA" id="ARBA00023237"/>
    </source>
</evidence>
<gene>
    <name evidence="6" type="ORF">FDQ92_12065</name>
</gene>
<dbReference type="Proteomes" id="UP000298602">
    <property type="component" value="Chromosome"/>
</dbReference>
<reference evidence="6 7" key="1">
    <citation type="submission" date="2019-05" db="EMBL/GenBank/DDBJ databases">
        <title>The Complete Genome Sequence of the n-alkane-degrading Desulfoglaeba alkanexedens ALDC reveals multiple alkylsuccinate synthase gene clusters.</title>
        <authorList>
            <person name="Callaghan A.V."/>
            <person name="Davidova I.A."/>
            <person name="Duncan K.E."/>
            <person name="Morris B."/>
            <person name="McInerney M.J."/>
        </authorList>
    </citation>
    <scope>NUCLEOTIDE SEQUENCE [LARGE SCALE GENOMIC DNA]</scope>
    <source>
        <strain evidence="6 7">ALDC</strain>
    </source>
</reference>
<dbReference type="AlphaFoldDB" id="A0A4P8L4S5"/>
<dbReference type="Pfam" id="PF00691">
    <property type="entry name" value="OmpA"/>
    <property type="match status" value="1"/>
</dbReference>
<evidence type="ECO:0000256" key="4">
    <source>
        <dbReference type="PROSITE-ProRule" id="PRU00473"/>
    </source>
</evidence>
<keyword evidence="7" id="KW-1185">Reference proteome</keyword>
<organism evidence="6 7">
    <name type="scientific">Desulfoglaeba alkanexedens ALDC</name>
    <dbReference type="NCBI Taxonomy" id="980445"/>
    <lineage>
        <taxon>Bacteria</taxon>
        <taxon>Pseudomonadati</taxon>
        <taxon>Thermodesulfobacteriota</taxon>
        <taxon>Syntrophobacteria</taxon>
        <taxon>Syntrophobacterales</taxon>
        <taxon>Syntrophobacteraceae</taxon>
        <taxon>Desulfoglaeba</taxon>
    </lineage>
</organism>
<proteinExistence type="predicted"/>
<evidence type="ECO:0000259" key="5">
    <source>
        <dbReference type="PROSITE" id="PS51123"/>
    </source>
</evidence>
<comment type="subcellular location">
    <subcellularLocation>
        <location evidence="1">Cell outer membrane</location>
    </subcellularLocation>
</comment>
<dbReference type="Pfam" id="PF13488">
    <property type="entry name" value="Gly-zipper_Omp"/>
    <property type="match status" value="1"/>
</dbReference>
<evidence type="ECO:0000313" key="6">
    <source>
        <dbReference type="EMBL" id="QCQ22844.1"/>
    </source>
</evidence>
<dbReference type="InterPro" id="IPR036737">
    <property type="entry name" value="OmpA-like_sf"/>
</dbReference>
<keyword evidence="3" id="KW-0998">Cell outer membrane</keyword>
<dbReference type="InterPro" id="IPR039567">
    <property type="entry name" value="Gly-zipper"/>
</dbReference>
<dbReference type="CDD" id="cd07185">
    <property type="entry name" value="OmpA_C-like"/>
    <property type="match status" value="1"/>
</dbReference>
<dbReference type="PRINTS" id="PR01021">
    <property type="entry name" value="OMPADOMAIN"/>
</dbReference>
<dbReference type="PANTHER" id="PTHR30329">
    <property type="entry name" value="STATOR ELEMENT OF FLAGELLAR MOTOR COMPLEX"/>
    <property type="match status" value="1"/>
</dbReference>
<evidence type="ECO:0000256" key="1">
    <source>
        <dbReference type="ARBA" id="ARBA00004442"/>
    </source>
</evidence>
<evidence type="ECO:0000313" key="7">
    <source>
        <dbReference type="Proteomes" id="UP000298602"/>
    </source>
</evidence>
<protein>
    <submittedName>
        <fullName evidence="6">OmpA family protein</fullName>
    </submittedName>
</protein>
<evidence type="ECO:0000256" key="2">
    <source>
        <dbReference type="ARBA" id="ARBA00023136"/>
    </source>
</evidence>
<dbReference type="GO" id="GO:0009279">
    <property type="term" value="C:cell outer membrane"/>
    <property type="evidence" value="ECO:0007669"/>
    <property type="project" value="UniProtKB-SubCell"/>
</dbReference>
<sequence length="218" mass="23012">MKRNLVLVGLVLVFVITGCAGPRNQTEKGAMIGTGVGAATGAILGQAIGGDTEGTLIGAGIGALAGGIAGGMIGNYMDRQEQDMRRALAGVEDASIRRDQNVLAVTFKSDLFFDVGSSTIKPGAYEEIDRVARVLNDYPQTRIRIEGHTDSTGSEAYNLELSRRRAEAVRDALIARGVHSARLETVGFGESSPVATNDTESGRQLNRRVNVVIVPIEA</sequence>
<dbReference type="PANTHER" id="PTHR30329:SF21">
    <property type="entry name" value="LIPOPROTEIN YIAD-RELATED"/>
    <property type="match status" value="1"/>
</dbReference>
<dbReference type="RefSeq" id="WP_137425127.1">
    <property type="nucleotide sequence ID" value="NZ_CP040098.1"/>
</dbReference>
<dbReference type="InterPro" id="IPR006664">
    <property type="entry name" value="OMP_bac"/>
</dbReference>
<dbReference type="PROSITE" id="PS51123">
    <property type="entry name" value="OMPA_2"/>
    <property type="match status" value="1"/>
</dbReference>
<dbReference type="KEGG" id="dax:FDQ92_12065"/>
<dbReference type="InterPro" id="IPR006665">
    <property type="entry name" value="OmpA-like"/>
</dbReference>
<dbReference type="EMBL" id="CP040098">
    <property type="protein sequence ID" value="QCQ22844.1"/>
    <property type="molecule type" value="Genomic_DNA"/>
</dbReference>
<feature type="domain" description="OmpA-like" evidence="5">
    <location>
        <begin position="100"/>
        <end position="217"/>
    </location>
</feature>
<accession>A0A4P8L4S5</accession>
<name>A0A4P8L4S5_9BACT</name>
<dbReference type="Gene3D" id="3.30.1330.60">
    <property type="entry name" value="OmpA-like domain"/>
    <property type="match status" value="1"/>
</dbReference>
<dbReference type="InterPro" id="IPR050330">
    <property type="entry name" value="Bact_OuterMem_StrucFunc"/>
</dbReference>
<dbReference type="PROSITE" id="PS51257">
    <property type="entry name" value="PROKAR_LIPOPROTEIN"/>
    <property type="match status" value="1"/>
</dbReference>
<keyword evidence="2 4" id="KW-0472">Membrane</keyword>
<dbReference type="SUPFAM" id="SSF103088">
    <property type="entry name" value="OmpA-like"/>
    <property type="match status" value="1"/>
</dbReference>
<dbReference type="OrthoDB" id="9805566at2"/>
<reference evidence="6 7" key="2">
    <citation type="submission" date="2019-05" db="EMBL/GenBank/DDBJ databases">
        <authorList>
            <person name="Suflita J.M."/>
            <person name="Marks C.R."/>
        </authorList>
    </citation>
    <scope>NUCLEOTIDE SEQUENCE [LARGE SCALE GENOMIC DNA]</scope>
    <source>
        <strain evidence="6 7">ALDC</strain>
    </source>
</reference>